<dbReference type="EMBL" id="AUPL01006569">
    <property type="protein sequence ID" value="ESL05769.1"/>
    <property type="molecule type" value="Genomic_DNA"/>
</dbReference>
<organism evidence="2 3">
    <name type="scientific">Trypanosoma rangeli SC58</name>
    <dbReference type="NCBI Taxonomy" id="429131"/>
    <lineage>
        <taxon>Eukaryota</taxon>
        <taxon>Discoba</taxon>
        <taxon>Euglenozoa</taxon>
        <taxon>Kinetoplastea</taxon>
        <taxon>Metakinetoplastina</taxon>
        <taxon>Trypanosomatida</taxon>
        <taxon>Trypanosomatidae</taxon>
        <taxon>Trypanosoma</taxon>
        <taxon>Herpetosoma</taxon>
    </lineage>
</organism>
<sequence length="190" mass="20854">MLLETMQRHQLAATLPRVARIDLADFLARSGLFEDKTCCKMVDPLPTHASVAPLQVVYRREFHIRQSDIDFNGHVNQMALIQLVINAFRSALADQTTIFPRLLDAGASPIVGDLLLRRLRIDYVRETPMDHRSVVVTLFFIEDASRDAVIASSAGSRGNAEAELGFLAQGVLEDGATPHIAAIGVLCVCC</sequence>
<dbReference type="SUPFAM" id="SSF54637">
    <property type="entry name" value="Thioesterase/thiol ester dehydrase-isomerase"/>
    <property type="match status" value="1"/>
</dbReference>
<name>A0A061IT98_TRYRA</name>
<gene>
    <name evidence="2" type="ORF">TRSC58_06569</name>
</gene>
<evidence type="ECO:0000259" key="1">
    <source>
        <dbReference type="Pfam" id="PF20791"/>
    </source>
</evidence>
<dbReference type="VEuPathDB" id="TriTrypDB:TRSC58_06569"/>
<dbReference type="InterPro" id="IPR029069">
    <property type="entry name" value="HotDog_dom_sf"/>
</dbReference>
<accession>A0A061IT98</accession>
<evidence type="ECO:0000313" key="3">
    <source>
        <dbReference type="Proteomes" id="UP000031737"/>
    </source>
</evidence>
<reference evidence="2 3" key="1">
    <citation type="submission" date="2013-07" db="EMBL/GenBank/DDBJ databases">
        <authorList>
            <person name="Stoco P.H."/>
            <person name="Wagner G."/>
            <person name="Gerber A."/>
            <person name="Zaha A."/>
            <person name="Thompson C."/>
            <person name="Bartholomeu D.C."/>
            <person name="Luckemeyer D.D."/>
            <person name="Bahia D."/>
            <person name="Loreto E."/>
            <person name="Prestes E.B."/>
            <person name="Lima F.M."/>
            <person name="Rodrigues-Luiz G."/>
            <person name="Vallejo G.A."/>
            <person name="Filho J.F."/>
            <person name="Monteiro K.M."/>
            <person name="Tyler K.M."/>
            <person name="de Almeida L.G."/>
            <person name="Ortiz M.F."/>
            <person name="Siervo M.A."/>
            <person name="de Moraes M.H."/>
            <person name="Cunha O.L."/>
            <person name="Mendonca-Neto R."/>
            <person name="Silva R."/>
            <person name="Teixeira S.M."/>
            <person name="Murta S.M."/>
            <person name="Sincero T.C."/>
            <person name="Mendes T.A."/>
            <person name="Urmenyi T.P."/>
            <person name="Silva V.G."/>
            <person name="da Rocha W.D."/>
            <person name="Andersson B."/>
            <person name="Romanha A.J."/>
            <person name="Steindel M."/>
            <person name="de Vasconcelos A.T."/>
            <person name="Grisard E.C."/>
        </authorList>
    </citation>
    <scope>NUCLEOTIDE SEQUENCE [LARGE SCALE GENOMIC DNA]</scope>
    <source>
        <strain evidence="2 3">SC58</strain>
    </source>
</reference>
<dbReference type="Proteomes" id="UP000031737">
    <property type="component" value="Unassembled WGS sequence"/>
</dbReference>
<proteinExistence type="predicted"/>
<dbReference type="OrthoDB" id="271130at2759"/>
<feature type="domain" description="Acyl-ACP thioesterase-like C-terminal" evidence="1">
    <location>
        <begin position="58"/>
        <end position="92"/>
    </location>
</feature>
<dbReference type="Pfam" id="PF20791">
    <property type="entry name" value="Acyl-ACP_TE_C"/>
    <property type="match status" value="1"/>
</dbReference>
<evidence type="ECO:0000313" key="2">
    <source>
        <dbReference type="EMBL" id="ESL05769.1"/>
    </source>
</evidence>
<protein>
    <recommendedName>
        <fullName evidence="1">Acyl-ACP thioesterase-like C-terminal domain-containing protein</fullName>
    </recommendedName>
</protein>
<dbReference type="Gene3D" id="3.10.129.10">
    <property type="entry name" value="Hotdog Thioesterase"/>
    <property type="match status" value="1"/>
</dbReference>
<dbReference type="AlphaFoldDB" id="A0A061IT98"/>
<comment type="caution">
    <text evidence="2">The sequence shown here is derived from an EMBL/GenBank/DDBJ whole genome shotgun (WGS) entry which is preliminary data.</text>
</comment>
<dbReference type="InterPro" id="IPR049427">
    <property type="entry name" value="Acyl-ACP_TE_C"/>
</dbReference>
<keyword evidence="3" id="KW-1185">Reference proteome</keyword>